<gene>
    <name evidence="1" type="ORF">ZHD862_LOCUS24788</name>
</gene>
<dbReference type="InterPro" id="IPR029063">
    <property type="entry name" value="SAM-dependent_MTases_sf"/>
</dbReference>
<sequence length="283" mass="33580">MSCHDQTVCLPHLLVCTPKLHIKKSRSSKINNIFDLHNEIILSNRNESSIHHIYIDIGCFNGETIEHFLHFIPNSTFYDIITFEPDPVNYQLCKQRLTDKKYMNINIIILQKVVWIRDEKIYFQTEHGRLSRINKNANVLNSNLKELDAIDFSSWLTRLVKPNKTKVHIKISMPGAELLLLEKMIDDDTLRLVDRYDIEWTDRENPHTRPARIYIQLMLDGFGFDCLYYTNFEDVRKVFQLNETFQNVIKYHDWKSMNGSEIYAHYTQRPDVDHVSHLINKLK</sequence>
<reference evidence="1" key="1">
    <citation type="submission" date="2021-02" db="EMBL/GenBank/DDBJ databases">
        <authorList>
            <person name="Nowell W R."/>
        </authorList>
    </citation>
    <scope>NUCLEOTIDE SEQUENCE</scope>
</reference>
<dbReference type="Gene3D" id="3.40.50.150">
    <property type="entry name" value="Vaccinia Virus protein VP39"/>
    <property type="match status" value="1"/>
</dbReference>
<evidence type="ECO:0000313" key="1">
    <source>
        <dbReference type="EMBL" id="CAF1239294.1"/>
    </source>
</evidence>
<dbReference type="SUPFAM" id="SSF53335">
    <property type="entry name" value="S-adenosyl-L-methionine-dependent methyltransferases"/>
    <property type="match status" value="1"/>
</dbReference>
<organism evidence="1 2">
    <name type="scientific">Rotaria sordida</name>
    <dbReference type="NCBI Taxonomy" id="392033"/>
    <lineage>
        <taxon>Eukaryota</taxon>
        <taxon>Metazoa</taxon>
        <taxon>Spiralia</taxon>
        <taxon>Gnathifera</taxon>
        <taxon>Rotifera</taxon>
        <taxon>Eurotatoria</taxon>
        <taxon>Bdelloidea</taxon>
        <taxon>Philodinida</taxon>
        <taxon>Philodinidae</taxon>
        <taxon>Rotaria</taxon>
    </lineage>
</organism>
<comment type="caution">
    <text evidence="1">The sequence shown here is derived from an EMBL/GenBank/DDBJ whole genome shotgun (WGS) entry which is preliminary data.</text>
</comment>
<dbReference type="Proteomes" id="UP000663864">
    <property type="component" value="Unassembled WGS sequence"/>
</dbReference>
<dbReference type="AlphaFoldDB" id="A0A814Z9C4"/>
<dbReference type="EMBL" id="CAJNOT010001711">
    <property type="protein sequence ID" value="CAF1239294.1"/>
    <property type="molecule type" value="Genomic_DNA"/>
</dbReference>
<evidence type="ECO:0000313" key="2">
    <source>
        <dbReference type="Proteomes" id="UP000663864"/>
    </source>
</evidence>
<name>A0A814Z9C4_9BILA</name>
<evidence type="ECO:0008006" key="3">
    <source>
        <dbReference type="Google" id="ProtNLM"/>
    </source>
</evidence>
<accession>A0A814Z9C4</accession>
<protein>
    <recommendedName>
        <fullName evidence="3">Methyltransferase FkbM domain-containing protein</fullName>
    </recommendedName>
</protein>
<proteinExistence type="predicted"/>